<feature type="transmembrane region" description="Helical" evidence="5">
    <location>
        <begin position="79"/>
        <end position="97"/>
    </location>
</feature>
<evidence type="ECO:0000259" key="6">
    <source>
        <dbReference type="Pfam" id="PF14378"/>
    </source>
</evidence>
<feature type="transmembrane region" description="Helical" evidence="5">
    <location>
        <begin position="52"/>
        <end position="72"/>
    </location>
</feature>
<dbReference type="InterPro" id="IPR052185">
    <property type="entry name" value="IPC_Synthase-Related"/>
</dbReference>
<sequence>MPPRVFSRICRQPRARLWAVAGVAALAFLVVLEIAARRYGERGPLTNQAREAVFAPASGPLLYAGLALTMVVLTWRQRFVAAGAAIGIDLVFALVRWAAGATVTEGHSFGNGALWVILGCAVVALTRRTGPDRVLLLKGVGLGLLLVAGRKTGDAWLLITSRTRPDVLDPYVATADRALGNPSWVMGRLVEATAPVGPHLLDWVYAQLAVAAAVAALYQLRNVADERRFPRHHLVRTFLLIGLLGPAVYMIFPVVGPVFLYGTGAFGTGGEEWAVATIWPDALPPLAPPHPVTYDGVTPRNCMPSLHTAWAVTIFIHTRRSPRLLRYAGTFWLVATLTATLGFGYHYGIDLLAGVVFAVTIEAALRSFDRGWDRSGTVLVAHGAAVFAAILASSRYLSLEMARDPWVFGPLLLLATASVVHGYVRATRRWEPAPAAPAPQAEPRLEPA</sequence>
<evidence type="ECO:0000259" key="7">
    <source>
        <dbReference type="Pfam" id="PF19356"/>
    </source>
</evidence>
<organism evidence="8 9">
    <name type="scientific">Streptomyces plicatus</name>
    <dbReference type="NCBI Taxonomy" id="1922"/>
    <lineage>
        <taxon>Bacteria</taxon>
        <taxon>Bacillati</taxon>
        <taxon>Actinomycetota</taxon>
        <taxon>Actinomycetes</taxon>
        <taxon>Kitasatosporales</taxon>
        <taxon>Streptomycetaceae</taxon>
        <taxon>Streptomyces</taxon>
        <taxon>Streptomyces rochei group</taxon>
    </lineage>
</organism>
<dbReference type="PANTHER" id="PTHR31310:SF7">
    <property type="entry name" value="PA-PHOSPHATASE RELATED-FAMILY PROTEIN DDB_G0268928"/>
    <property type="match status" value="1"/>
</dbReference>
<feature type="transmembrane region" description="Helical" evidence="5">
    <location>
        <begin position="233"/>
        <end position="252"/>
    </location>
</feature>
<dbReference type="Pfam" id="PF19356">
    <property type="entry name" value="DUF5933"/>
    <property type="match status" value="1"/>
</dbReference>
<comment type="subcellular location">
    <subcellularLocation>
        <location evidence="1">Membrane</location>
        <topology evidence="1">Multi-pass membrane protein</topology>
    </subcellularLocation>
</comment>
<comment type="caution">
    <text evidence="8">The sequence shown here is derived from an EMBL/GenBank/DDBJ whole genome shotgun (WGS) entry which is preliminary data.</text>
</comment>
<feature type="transmembrane region" description="Helical" evidence="5">
    <location>
        <begin position="406"/>
        <end position="424"/>
    </location>
</feature>
<feature type="transmembrane region" description="Helical" evidence="5">
    <location>
        <begin position="377"/>
        <end position="394"/>
    </location>
</feature>
<evidence type="ECO:0000256" key="5">
    <source>
        <dbReference type="SAM" id="Phobius"/>
    </source>
</evidence>
<keyword evidence="9" id="KW-1185">Reference proteome</keyword>
<keyword evidence="4 5" id="KW-0472">Membrane</keyword>
<feature type="domain" description="Inositolphosphotransferase Aur1/Ipt1" evidence="6">
    <location>
        <begin position="192"/>
        <end position="361"/>
    </location>
</feature>
<dbReference type="Proteomes" id="UP001596321">
    <property type="component" value="Unassembled WGS sequence"/>
</dbReference>
<proteinExistence type="predicted"/>
<feature type="domain" description="DUF5933" evidence="7">
    <location>
        <begin position="17"/>
        <end position="159"/>
    </location>
</feature>
<reference evidence="9" key="1">
    <citation type="journal article" date="2019" name="Int. J. Syst. Evol. Microbiol.">
        <title>The Global Catalogue of Microorganisms (GCM) 10K type strain sequencing project: providing services to taxonomists for standard genome sequencing and annotation.</title>
        <authorList>
            <consortium name="The Broad Institute Genomics Platform"/>
            <consortium name="The Broad Institute Genome Sequencing Center for Infectious Disease"/>
            <person name="Wu L."/>
            <person name="Ma J."/>
        </authorList>
    </citation>
    <scope>NUCLEOTIDE SEQUENCE [LARGE SCALE GENOMIC DNA]</scope>
    <source>
        <strain evidence="9">JCM 4504</strain>
    </source>
</reference>
<gene>
    <name evidence="8" type="ORF">ACFQFF_18540</name>
</gene>
<accession>A0ABW1XYQ4</accession>
<feature type="transmembrane region" description="Helical" evidence="5">
    <location>
        <begin position="109"/>
        <end position="126"/>
    </location>
</feature>
<dbReference type="Pfam" id="PF14378">
    <property type="entry name" value="PAP2_3"/>
    <property type="match status" value="1"/>
</dbReference>
<dbReference type="InterPro" id="IPR045977">
    <property type="entry name" value="DUF5933"/>
</dbReference>
<evidence type="ECO:0000256" key="2">
    <source>
        <dbReference type="ARBA" id="ARBA00022692"/>
    </source>
</evidence>
<evidence type="ECO:0000256" key="4">
    <source>
        <dbReference type="ARBA" id="ARBA00023136"/>
    </source>
</evidence>
<dbReference type="EMBL" id="JBHSUW010000001">
    <property type="protein sequence ID" value="MFC6503452.1"/>
    <property type="molecule type" value="Genomic_DNA"/>
</dbReference>
<evidence type="ECO:0000256" key="3">
    <source>
        <dbReference type="ARBA" id="ARBA00022989"/>
    </source>
</evidence>
<evidence type="ECO:0000313" key="9">
    <source>
        <dbReference type="Proteomes" id="UP001596321"/>
    </source>
</evidence>
<keyword evidence="3 5" id="KW-1133">Transmembrane helix</keyword>
<evidence type="ECO:0000313" key="8">
    <source>
        <dbReference type="EMBL" id="MFC6503452.1"/>
    </source>
</evidence>
<dbReference type="InterPro" id="IPR026841">
    <property type="entry name" value="Aur1/Ipt1"/>
</dbReference>
<protein>
    <submittedName>
        <fullName evidence="8">Phosphatase PAP2 family protein</fullName>
    </submittedName>
</protein>
<dbReference type="CDD" id="cd03386">
    <property type="entry name" value="PAP2_Aur1_like"/>
    <property type="match status" value="1"/>
</dbReference>
<evidence type="ECO:0000256" key="1">
    <source>
        <dbReference type="ARBA" id="ARBA00004141"/>
    </source>
</evidence>
<dbReference type="RefSeq" id="WP_386455293.1">
    <property type="nucleotide sequence ID" value="NZ_BMUJ01000005.1"/>
</dbReference>
<dbReference type="PANTHER" id="PTHR31310">
    <property type="match status" value="1"/>
</dbReference>
<name>A0ABW1XYQ4_STRPL</name>
<feature type="transmembrane region" description="Helical" evidence="5">
    <location>
        <begin position="347"/>
        <end position="365"/>
    </location>
</feature>
<keyword evidence="2 5" id="KW-0812">Transmembrane</keyword>